<dbReference type="Proteomes" id="UP000186218">
    <property type="component" value="Unassembled WGS sequence"/>
</dbReference>
<sequence length="453" mass="50695">MASSTTALLWFRRDLRLADLPPLADAADAADQVLAVFVLDPTLTKSSGARRLQFLHDALRALDDDLGGRLLVVRGKPENQIPRIAKAVSATSVHVSEDFLPYGRRRDEKVSDALGDTELVGHGSPYAVSPGQVTKNDGTPYKVFTPYFRAWQERGWHSPATTSAKTATWLDPDDVSGVSRASIPDEGVELILPAGEKAARKRWSEFLDEGITGYADDRDRPDLDAGSRMSSYLKYGNIHPRTLLADLAGRRGEGAKAYARELAFRDFYADVVYHWPRSTWHNWNRNFDDIPLDDGADAKKRFEAWTKGETGYPIVDAGMRQLSETGFMHNRVRMVVASFLVKDLHLPWWWGAQYFLDQLIDGDMASNQHGWQWAAGTGTDAAPYFRVFNPTTQGQRFDPQGDYVRRWVPELAEIAGKSVHDPGDDRPSDYPAPMVDHKAERREALDRYGTVSG</sequence>
<dbReference type="STRING" id="1344003.SAMN05445060_0581"/>
<feature type="binding site" evidence="4">
    <location>
        <begin position="261"/>
        <end position="268"/>
    </location>
    <ligand>
        <name>FAD</name>
        <dbReference type="ChEBI" id="CHEBI:57692"/>
    </ligand>
</feature>
<dbReference type="PRINTS" id="PR00147">
    <property type="entry name" value="DNAPHOTLYASE"/>
</dbReference>
<evidence type="ECO:0000313" key="8">
    <source>
        <dbReference type="EMBL" id="SIR74279.1"/>
    </source>
</evidence>
<dbReference type="InterPro" id="IPR018394">
    <property type="entry name" value="DNA_photolyase_1_CS_C"/>
</dbReference>
<evidence type="ECO:0000256" key="3">
    <source>
        <dbReference type="ARBA" id="ARBA00022991"/>
    </source>
</evidence>
<feature type="domain" description="Photolyase/cryptochrome alpha/beta" evidence="7">
    <location>
        <begin position="5"/>
        <end position="127"/>
    </location>
</feature>
<keyword evidence="8" id="KW-0456">Lyase</keyword>
<evidence type="ECO:0000256" key="5">
    <source>
        <dbReference type="RuleBase" id="RU004182"/>
    </source>
</evidence>
<dbReference type="Gene3D" id="3.40.50.620">
    <property type="entry name" value="HUPs"/>
    <property type="match status" value="1"/>
</dbReference>
<dbReference type="PANTHER" id="PTHR11455">
    <property type="entry name" value="CRYPTOCHROME"/>
    <property type="match status" value="1"/>
</dbReference>
<feature type="binding site" evidence="4">
    <location>
        <position position="214"/>
    </location>
    <ligand>
        <name>FAD</name>
        <dbReference type="ChEBI" id="CHEBI:57692"/>
    </ligand>
</feature>
<keyword evidence="9" id="KW-1185">Reference proteome</keyword>
<evidence type="ECO:0000259" key="7">
    <source>
        <dbReference type="PROSITE" id="PS51645"/>
    </source>
</evidence>
<evidence type="ECO:0000256" key="6">
    <source>
        <dbReference type="SAM" id="MobiDB-lite"/>
    </source>
</evidence>
<dbReference type="RefSeq" id="WP_076476477.1">
    <property type="nucleotide sequence ID" value="NZ_FTNT01000002.1"/>
</dbReference>
<name>A0A1N7DEJ2_9NOCA</name>
<feature type="binding site" evidence="4">
    <location>
        <position position="258"/>
    </location>
    <ligand>
        <name>FAD</name>
        <dbReference type="ChEBI" id="CHEBI:57692"/>
    </ligand>
</feature>
<dbReference type="GO" id="GO:0003677">
    <property type="term" value="F:DNA binding"/>
    <property type="evidence" value="ECO:0007669"/>
    <property type="project" value="TreeGrafter"/>
</dbReference>
<keyword evidence="3 5" id="KW-0157">Chromophore</keyword>
<proteinExistence type="inferred from homology"/>
<evidence type="ECO:0000256" key="2">
    <source>
        <dbReference type="ARBA" id="ARBA00022827"/>
    </source>
</evidence>
<dbReference type="GO" id="GO:0006950">
    <property type="term" value="P:response to stress"/>
    <property type="evidence" value="ECO:0007669"/>
    <property type="project" value="UniProtKB-ARBA"/>
</dbReference>
<dbReference type="GO" id="GO:0071949">
    <property type="term" value="F:FAD binding"/>
    <property type="evidence" value="ECO:0007669"/>
    <property type="project" value="TreeGrafter"/>
</dbReference>
<reference evidence="8 9" key="1">
    <citation type="submission" date="2017-01" db="EMBL/GenBank/DDBJ databases">
        <authorList>
            <person name="Mah S.A."/>
            <person name="Swanson W.J."/>
            <person name="Moy G.W."/>
            <person name="Vacquier V.D."/>
        </authorList>
    </citation>
    <scope>NUCLEOTIDE SEQUENCE [LARGE SCALE GENOMIC DNA]</scope>
    <source>
        <strain evidence="8 9">CPCC 203464</strain>
    </source>
</reference>
<dbReference type="PANTHER" id="PTHR11455:SF9">
    <property type="entry name" value="CRYPTOCHROME CIRCADIAN CLOCK 5 ISOFORM X1"/>
    <property type="match status" value="1"/>
</dbReference>
<dbReference type="GO" id="GO:0006139">
    <property type="term" value="P:nucleobase-containing compound metabolic process"/>
    <property type="evidence" value="ECO:0007669"/>
    <property type="project" value="UniProtKB-ARBA"/>
</dbReference>
<dbReference type="InterPro" id="IPR036134">
    <property type="entry name" value="Crypto/Photolyase_FAD-like_sf"/>
</dbReference>
<dbReference type="SUPFAM" id="SSF48173">
    <property type="entry name" value="Cryptochrome/photolyase FAD-binding domain"/>
    <property type="match status" value="1"/>
</dbReference>
<dbReference type="Gene3D" id="1.10.579.10">
    <property type="entry name" value="DNA Cyclobutane Dipyrimidine Photolyase, subunit A, domain 3"/>
    <property type="match status" value="1"/>
</dbReference>
<dbReference type="AlphaFoldDB" id="A0A1N7DEJ2"/>
<evidence type="ECO:0000313" key="9">
    <source>
        <dbReference type="Proteomes" id="UP000186218"/>
    </source>
</evidence>
<evidence type="ECO:0000256" key="1">
    <source>
        <dbReference type="ARBA" id="ARBA00022630"/>
    </source>
</evidence>
<keyword evidence="1 4" id="KW-0285">Flavoprotein</keyword>
<feature type="compositionally biased region" description="Basic and acidic residues" evidence="6">
    <location>
        <begin position="435"/>
        <end position="446"/>
    </location>
</feature>
<dbReference type="PROSITE" id="PS00394">
    <property type="entry name" value="DNA_PHOTOLYASES_1_1"/>
    <property type="match status" value="1"/>
</dbReference>
<dbReference type="OrthoDB" id="9772484at2"/>
<dbReference type="InterPro" id="IPR002081">
    <property type="entry name" value="Cryptochrome/DNA_photolyase_1"/>
</dbReference>
<dbReference type="GO" id="GO:0003904">
    <property type="term" value="F:deoxyribodipyrimidine photo-lyase activity"/>
    <property type="evidence" value="ECO:0007669"/>
    <property type="project" value="TreeGrafter"/>
</dbReference>
<accession>A0A1N7DEJ2</accession>
<dbReference type="InterPro" id="IPR006050">
    <property type="entry name" value="DNA_photolyase_N"/>
</dbReference>
<dbReference type="GO" id="GO:0009416">
    <property type="term" value="P:response to light stimulus"/>
    <property type="evidence" value="ECO:0007669"/>
    <property type="project" value="TreeGrafter"/>
</dbReference>
<dbReference type="InterPro" id="IPR005101">
    <property type="entry name" value="Cryptochr/Photolyase_FAD-bd"/>
</dbReference>
<organism evidence="8 9">
    <name type="scientific">Williamsia sterculiae</name>
    <dbReference type="NCBI Taxonomy" id="1344003"/>
    <lineage>
        <taxon>Bacteria</taxon>
        <taxon>Bacillati</taxon>
        <taxon>Actinomycetota</taxon>
        <taxon>Actinomycetes</taxon>
        <taxon>Mycobacteriales</taxon>
        <taxon>Nocardiaceae</taxon>
        <taxon>Williamsia</taxon>
    </lineage>
</organism>
<comment type="similarity">
    <text evidence="5">Belongs to the DNA photolyase family.</text>
</comment>
<dbReference type="PROSITE" id="PS51645">
    <property type="entry name" value="PHR_CRY_ALPHA_BETA"/>
    <property type="match status" value="1"/>
</dbReference>
<comment type="cofactor">
    <cofactor evidence="4">
        <name>FAD</name>
        <dbReference type="ChEBI" id="CHEBI:57692"/>
    </cofactor>
    <text evidence="4">Binds 1 FAD per subunit.</text>
</comment>
<dbReference type="Pfam" id="PF03441">
    <property type="entry name" value="FAD_binding_7"/>
    <property type="match status" value="1"/>
</dbReference>
<gene>
    <name evidence="8" type="ORF">SAMN05445060_0581</name>
</gene>
<dbReference type="InterPro" id="IPR036155">
    <property type="entry name" value="Crypto/Photolyase_N_sf"/>
</dbReference>
<dbReference type="Gene3D" id="1.25.40.80">
    <property type="match status" value="1"/>
</dbReference>
<feature type="region of interest" description="Disordered" evidence="6">
    <location>
        <begin position="415"/>
        <end position="453"/>
    </location>
</feature>
<evidence type="ECO:0000256" key="4">
    <source>
        <dbReference type="PIRSR" id="PIRSR602081-1"/>
    </source>
</evidence>
<feature type="binding site" evidence="4">
    <location>
        <begin position="361"/>
        <end position="363"/>
    </location>
    <ligand>
        <name>FAD</name>
        <dbReference type="ChEBI" id="CHEBI:57692"/>
    </ligand>
</feature>
<dbReference type="Pfam" id="PF00875">
    <property type="entry name" value="DNA_photolyase"/>
    <property type="match status" value="1"/>
</dbReference>
<protein>
    <submittedName>
        <fullName evidence="8">Deoxyribodipyrimidine photo-lyase</fullName>
    </submittedName>
</protein>
<feature type="compositionally biased region" description="Basic and acidic residues" evidence="6">
    <location>
        <begin position="418"/>
        <end position="428"/>
    </location>
</feature>
<keyword evidence="2 4" id="KW-0274">FAD</keyword>
<dbReference type="SUPFAM" id="SSF52425">
    <property type="entry name" value="Cryptochrome/photolyase, N-terminal domain"/>
    <property type="match status" value="1"/>
</dbReference>
<dbReference type="EMBL" id="FTNT01000002">
    <property type="protein sequence ID" value="SIR74279.1"/>
    <property type="molecule type" value="Genomic_DNA"/>
</dbReference>
<dbReference type="InterPro" id="IPR014729">
    <property type="entry name" value="Rossmann-like_a/b/a_fold"/>
</dbReference>